<dbReference type="RefSeq" id="WP_096196769.1">
    <property type="nucleotide sequence ID" value="NZ_BAAAIQ010000005.1"/>
</dbReference>
<dbReference type="AlphaFoldDB" id="A0A2A3YKE7"/>
<evidence type="ECO:0000313" key="4">
    <source>
        <dbReference type="Proteomes" id="UP000218598"/>
    </source>
</evidence>
<feature type="domain" description="Calcineurin-like phosphoesterase" evidence="2">
    <location>
        <begin position="5"/>
        <end position="193"/>
    </location>
</feature>
<dbReference type="SUPFAM" id="SSF56300">
    <property type="entry name" value="Metallo-dependent phosphatases"/>
    <property type="match status" value="1"/>
</dbReference>
<dbReference type="PANTHER" id="PTHR42850">
    <property type="entry name" value="METALLOPHOSPHOESTERASE"/>
    <property type="match status" value="1"/>
</dbReference>
<dbReference type="InterPro" id="IPR050126">
    <property type="entry name" value="Ap4A_hydrolase"/>
</dbReference>
<reference evidence="3 4" key="1">
    <citation type="journal article" date="2017" name="Elife">
        <title>Extensive horizontal gene transfer in cheese-associated bacteria.</title>
        <authorList>
            <person name="Bonham K.S."/>
            <person name="Wolfe B.E."/>
            <person name="Dutton R.J."/>
        </authorList>
    </citation>
    <scope>NUCLEOTIDE SEQUENCE [LARGE SCALE GENOMIC DNA]</scope>
    <source>
        <strain evidence="3 4">341_9</strain>
    </source>
</reference>
<dbReference type="OrthoDB" id="9813918at2"/>
<evidence type="ECO:0000256" key="1">
    <source>
        <dbReference type="ARBA" id="ARBA00008950"/>
    </source>
</evidence>
<dbReference type="PANTHER" id="PTHR42850:SF2">
    <property type="entry name" value="BLL5683 PROTEIN"/>
    <property type="match status" value="1"/>
</dbReference>
<dbReference type="Pfam" id="PF12850">
    <property type="entry name" value="Metallophos_2"/>
    <property type="match status" value="1"/>
</dbReference>
<comment type="caution">
    <text evidence="3">The sequence shown here is derived from an EMBL/GenBank/DDBJ whole genome shotgun (WGS) entry which is preliminary data.</text>
</comment>
<comment type="similarity">
    <text evidence="1">Belongs to the metallophosphoesterase superfamily. YfcE family.</text>
</comment>
<dbReference type="InterPro" id="IPR029052">
    <property type="entry name" value="Metallo-depent_PP-like"/>
</dbReference>
<dbReference type="GO" id="GO:0016791">
    <property type="term" value="F:phosphatase activity"/>
    <property type="evidence" value="ECO:0007669"/>
    <property type="project" value="TreeGrafter"/>
</dbReference>
<accession>A0A2A3YKE7</accession>
<evidence type="ECO:0000313" key="3">
    <source>
        <dbReference type="EMBL" id="PCC40222.1"/>
    </source>
</evidence>
<dbReference type="PIRSF" id="PIRSF000883">
    <property type="entry name" value="Pesterase_MJ0912"/>
    <property type="match status" value="1"/>
</dbReference>
<organism evidence="3 4">
    <name type="scientific">Brachybacterium alimentarium</name>
    <dbReference type="NCBI Taxonomy" id="47845"/>
    <lineage>
        <taxon>Bacteria</taxon>
        <taxon>Bacillati</taxon>
        <taxon>Actinomycetota</taxon>
        <taxon>Actinomycetes</taxon>
        <taxon>Micrococcales</taxon>
        <taxon>Dermabacteraceae</taxon>
        <taxon>Brachybacterium</taxon>
    </lineage>
</organism>
<proteinExistence type="inferred from homology"/>
<keyword evidence="4" id="KW-1185">Reference proteome</keyword>
<name>A0A2A3YKE7_9MICO</name>
<dbReference type="InterPro" id="IPR024654">
    <property type="entry name" value="Calcineurin-like_PHP_lpxH"/>
</dbReference>
<dbReference type="GO" id="GO:0005737">
    <property type="term" value="C:cytoplasm"/>
    <property type="evidence" value="ECO:0007669"/>
    <property type="project" value="TreeGrafter"/>
</dbReference>
<gene>
    <name evidence="3" type="ORF">CIK66_06260</name>
</gene>
<dbReference type="EMBL" id="NRGR01000008">
    <property type="protein sequence ID" value="PCC40222.1"/>
    <property type="molecule type" value="Genomic_DNA"/>
</dbReference>
<evidence type="ECO:0000259" key="2">
    <source>
        <dbReference type="Pfam" id="PF12850"/>
    </source>
</evidence>
<dbReference type="Gene3D" id="3.60.21.10">
    <property type="match status" value="1"/>
</dbReference>
<protein>
    <submittedName>
        <fullName evidence="3">Metallophosphatase family protein</fullName>
    </submittedName>
</protein>
<sequence>MPVERIAVVSDVHGNLTAYEAVLADIAVRGIHRVINLGDVVGKGPRGSACTALTRERCESTVRGNWEAFLAGDGELSGDGLRWWRAELTAQDRAWLHALPGSLDLRLSGRRVRLVHASPIDEFTRVHREPDDETFAMMFEPTPFTGDAGRADVVAYGDIHDAFLSAQPGATLVNVGSVGNPLDEPTPSYVILEGDPDGDVQVPFGIQFVRVSYDAEAEIEAAAASGMPAREIQAYAIELRTGVYRGLHAQLGLR</sequence>
<dbReference type="InterPro" id="IPR011152">
    <property type="entry name" value="Pesterase_MJ0912"/>
</dbReference>
<dbReference type="Proteomes" id="UP000218598">
    <property type="component" value="Unassembled WGS sequence"/>
</dbReference>